<feature type="domain" description="CCHC-type" evidence="3">
    <location>
        <begin position="257"/>
        <end position="273"/>
    </location>
</feature>
<evidence type="ECO:0000313" key="5">
    <source>
        <dbReference type="Proteomes" id="UP001054902"/>
    </source>
</evidence>
<keyword evidence="5" id="KW-1185">Reference proteome</keyword>
<dbReference type="InterPro" id="IPR036875">
    <property type="entry name" value="Znf_CCHC_sf"/>
</dbReference>
<feature type="region of interest" description="Disordered" evidence="2">
    <location>
        <begin position="224"/>
        <end position="248"/>
    </location>
</feature>
<feature type="compositionally biased region" description="Acidic residues" evidence="2">
    <location>
        <begin position="548"/>
        <end position="563"/>
    </location>
</feature>
<keyword evidence="1" id="KW-0862">Zinc</keyword>
<name>A0AAD3CHQ1_9STRA</name>
<dbReference type="Pfam" id="PF00098">
    <property type="entry name" value="zf-CCHC"/>
    <property type="match status" value="1"/>
</dbReference>
<feature type="compositionally biased region" description="Polar residues" evidence="2">
    <location>
        <begin position="1132"/>
        <end position="1143"/>
    </location>
</feature>
<dbReference type="InterPro" id="IPR057670">
    <property type="entry name" value="SH3_retrovirus"/>
</dbReference>
<dbReference type="EMBL" id="BLLK01000022">
    <property type="protein sequence ID" value="GFH45823.1"/>
    <property type="molecule type" value="Genomic_DNA"/>
</dbReference>
<dbReference type="PANTHER" id="PTHR11439">
    <property type="entry name" value="GAG-POL-RELATED RETROTRANSPOSON"/>
    <property type="match status" value="1"/>
</dbReference>
<dbReference type="Pfam" id="PF25597">
    <property type="entry name" value="SH3_retrovirus"/>
    <property type="match status" value="1"/>
</dbReference>
<dbReference type="CDD" id="cd09272">
    <property type="entry name" value="RNase_HI_RT_Ty1"/>
    <property type="match status" value="1"/>
</dbReference>
<comment type="caution">
    <text evidence="4">The sequence shown here is derived from an EMBL/GenBank/DDBJ whole genome shotgun (WGS) entry which is preliminary data.</text>
</comment>
<keyword evidence="1" id="KW-0863">Zinc-finger</keyword>
<dbReference type="Pfam" id="PF07727">
    <property type="entry name" value="RVT_2"/>
    <property type="match status" value="1"/>
</dbReference>
<dbReference type="SUPFAM" id="SSF57756">
    <property type="entry name" value="Retrovirus zinc finger-like domains"/>
    <property type="match status" value="1"/>
</dbReference>
<protein>
    <recommendedName>
        <fullName evidence="3">CCHC-type domain-containing protein</fullName>
    </recommendedName>
</protein>
<dbReference type="InterPro" id="IPR001878">
    <property type="entry name" value="Znf_CCHC"/>
</dbReference>
<feature type="compositionally biased region" description="Acidic residues" evidence="2">
    <location>
        <begin position="392"/>
        <end position="419"/>
    </location>
</feature>
<gene>
    <name evidence="4" type="ORF">CTEN210_02297</name>
</gene>
<dbReference type="InterPro" id="IPR013103">
    <property type="entry name" value="RVT_2"/>
</dbReference>
<dbReference type="PANTHER" id="PTHR11439:SF479">
    <property type="entry name" value="CYSTEINE-RICH RLK (RECEPTOR-LIKE PROTEIN KINASE) 8"/>
    <property type="match status" value="1"/>
</dbReference>
<feature type="compositionally biased region" description="Basic and acidic residues" evidence="2">
    <location>
        <begin position="1149"/>
        <end position="1166"/>
    </location>
</feature>
<reference evidence="4 5" key="1">
    <citation type="journal article" date="2021" name="Sci. Rep.">
        <title>The genome of the diatom Chaetoceros tenuissimus carries an ancient integrated fragment of an extant virus.</title>
        <authorList>
            <person name="Hongo Y."/>
            <person name="Kimura K."/>
            <person name="Takaki Y."/>
            <person name="Yoshida Y."/>
            <person name="Baba S."/>
            <person name="Kobayashi G."/>
            <person name="Nagasaki K."/>
            <person name="Hano T."/>
            <person name="Tomaru Y."/>
        </authorList>
    </citation>
    <scope>NUCLEOTIDE SEQUENCE [LARGE SCALE GENOMIC DNA]</scope>
    <source>
        <strain evidence="4 5">NIES-3715</strain>
    </source>
</reference>
<evidence type="ECO:0000259" key="3">
    <source>
        <dbReference type="PROSITE" id="PS50158"/>
    </source>
</evidence>
<feature type="region of interest" description="Disordered" evidence="2">
    <location>
        <begin position="540"/>
        <end position="563"/>
    </location>
</feature>
<evidence type="ECO:0000256" key="1">
    <source>
        <dbReference type="PROSITE-ProRule" id="PRU00047"/>
    </source>
</evidence>
<keyword evidence="1" id="KW-0479">Metal-binding</keyword>
<dbReference type="Proteomes" id="UP001054902">
    <property type="component" value="Unassembled WGS sequence"/>
</dbReference>
<accession>A0AAD3CHQ1</accession>
<feature type="region of interest" description="Disordered" evidence="2">
    <location>
        <begin position="392"/>
        <end position="446"/>
    </location>
</feature>
<evidence type="ECO:0000256" key="2">
    <source>
        <dbReference type="SAM" id="MobiDB-lite"/>
    </source>
</evidence>
<dbReference type="GO" id="GO:0003676">
    <property type="term" value="F:nucleic acid binding"/>
    <property type="evidence" value="ECO:0007669"/>
    <property type="project" value="InterPro"/>
</dbReference>
<feature type="compositionally biased region" description="Acidic residues" evidence="2">
    <location>
        <begin position="1095"/>
        <end position="1124"/>
    </location>
</feature>
<organism evidence="4 5">
    <name type="scientific">Chaetoceros tenuissimus</name>
    <dbReference type="NCBI Taxonomy" id="426638"/>
    <lineage>
        <taxon>Eukaryota</taxon>
        <taxon>Sar</taxon>
        <taxon>Stramenopiles</taxon>
        <taxon>Ochrophyta</taxon>
        <taxon>Bacillariophyta</taxon>
        <taxon>Coscinodiscophyceae</taxon>
        <taxon>Chaetocerotophycidae</taxon>
        <taxon>Chaetocerotales</taxon>
        <taxon>Chaetocerotaceae</taxon>
        <taxon>Chaetoceros</taxon>
    </lineage>
</organism>
<feature type="domain" description="CCHC-type" evidence="3">
    <location>
        <begin position="288"/>
        <end position="301"/>
    </location>
</feature>
<dbReference type="Gene3D" id="4.10.60.10">
    <property type="entry name" value="Zinc finger, CCHC-type"/>
    <property type="match status" value="1"/>
</dbReference>
<evidence type="ECO:0000313" key="4">
    <source>
        <dbReference type="EMBL" id="GFH45823.1"/>
    </source>
</evidence>
<sequence length="1780" mass="199162">MSANGDNETSNLSMRVPKISKGISKEGFATWATLFASFALVKGFGTAVTGSDIPNLPTKHPLVQPIGAGVADEKAMKKAVQINDLCVAYLKLASADSNQALKCFKKSCDADYPNGRATEYYANLQKKFGPKMGYGGMNLKSLLAKVKWSKKEGGSVKFFEDIAAIQLLQQQIKSDVLNESDYVLHLILVLPDKYKTDLKPLLMKDDVTMDELEEAVEEYDDLFNKGDVDMDSDDDSDNEDEAALAGAETKKGKSGIKCYECHEYGHYARNCPNRKKKAGAKAKFNGQCHNCGKNGHKSADCWEKEENASKRPKNWKKKETALAGTELMLVSVLGSGCPYCIRAGPGGCYGCRYGPYQSDDDATEPDYDFSDSEDSVAEPSFRKIGFAVSTDDDDDKEMVEKDEEFDTEQLRDDVEDLEKDLDKVLDNSGDDEGSVASGNDVDKDPVDKLLLPPSYLKGETAKKLGCDLLLMSEKIAFLKKKLERKRQKELDEETIAFSKWMNKGEDIDTQVTELLENELKKDLYMEVESEDDEKWVDGSSIFSKSSSESEEEFTPSDFEDEENEMSDVDVNNYGSSIGSDVDYDWESSEDESESMSLTKSDIEFLDNEYSIKEEMALAGVAKKMFGPEDKYLYIADTAATADVTRHFDDVEPSDETIKGKQIRDNGGKDLAPSVIGSYPFTQFDRNGKEVQQGTLKKIWGGKSFEYNLISIPKRLQDGWKLSGDKNHIKLTKGDRVFTFDIVIKVGTSRLFATILKPRKKVEIAAAGMKSTKTVYPLSVTEAHLRFGHLGENDMRKSAAACGYVLKRGTTKPCESCAVAKAKQKSVSFESDGEKAKEINERVYLDLMSFKKPKDVKVTVSNKVVRMVVDELTRMGFVDFHATKNGMIEPLCALMHKWKVDGHPVKFVRMDNAKENFKFIKVANSKEWKLALTEEATGAKTPQRNPLVELMLATCAGRMQAILHNAESNDDQRVLLANEIFRTAVMLDWLKVIEIMGKSATKYEHRFGTLPSFVKFLRTIGEAGVVKTRTQATAKIQDRGKTMMLVGYNINSGGDVYRMWNPTTKRITNSRDVTWLNVYFNNRDRKVNALLPSAGENDEIDTDVEDNDTESDSDEDEDSDEDSDTDSSNRNEATQNNNDTVGNSSDDEVESRGEQTEYDDRVARETIFEPTTTTRSGRTVKRATMFGDVAAAASEAFDGNPMNLNDNELNWLTAATMLSCADTAEEEYAAKLEIKKLEYSLVGAGIGGGFQSTAELKPMKYKQAMATDDKEEWIKAVVKEHENMKKYDVWTPIKLADVPKGAKILTSTWAMKKKANGTFRARCNARGYEEVDGVHYDGASIAAPVTNELTVRILIVLMLMAGWIGHVLDVKGAFLRGEFEPGLPRMFMRVPEGFEKFYPSDCVLWLLKTIYGLKEAAMAFWKEMLKAFKHMKFERSKADSCLYFKWNRDGYLTAWLSWVDDCVCFGREDDVKESVAEMNSMFECEDVGNFDEYVGCKIDREGRALRMTQPVLIQSFEDEFDLNDVRSSDVPATAGNVLVPVDENAEGAEKSLLTKFRSGVGKLLHLMRWSRPDVCNAVRDLSRHGQKCCDAHMKALKKCMKYCVETKELGWFLKPLRSWDGKDKSFKFVINGKSDSDYACCSTTRRSVSGTCVFLEGAPISVKSSMQKIVALSVTEAETIAAVQCAQEMILAYKIITSMGLQVQLPMILEVDNKGAVDLANSWSHGGRTKHMQVRNFWLRELKEKNLLRVEWIAGAENAADLFTKNLAAGDFKKHRDTFVA</sequence>
<dbReference type="PROSITE" id="PS50158">
    <property type="entry name" value="ZF_CCHC"/>
    <property type="match status" value="2"/>
</dbReference>
<proteinExistence type="predicted"/>
<feature type="compositionally biased region" description="Acidic residues" evidence="2">
    <location>
        <begin position="229"/>
        <end position="242"/>
    </location>
</feature>
<dbReference type="GO" id="GO:0008270">
    <property type="term" value="F:zinc ion binding"/>
    <property type="evidence" value="ECO:0007669"/>
    <property type="project" value="UniProtKB-KW"/>
</dbReference>
<feature type="region of interest" description="Disordered" evidence="2">
    <location>
        <begin position="1089"/>
        <end position="1175"/>
    </location>
</feature>
<dbReference type="SMART" id="SM00343">
    <property type="entry name" value="ZnF_C2HC"/>
    <property type="match status" value="2"/>
</dbReference>